<reference evidence="2 3" key="1">
    <citation type="journal article" date="2011" name="J. Bacteriol.">
        <title>Complete genome sequence of seawater bacterium Glaciecola nitratireducens FR1064T.</title>
        <authorList>
            <person name="Bian F."/>
            <person name="Qin Q.L."/>
            <person name="Xie B.B."/>
            <person name="Shu Y.L."/>
            <person name="Zhang X.Y."/>
            <person name="Yu Y."/>
            <person name="Chen B."/>
            <person name="Chen X.L."/>
            <person name="Zhou B.C."/>
            <person name="Zhang Y.Z."/>
        </authorList>
    </citation>
    <scope>NUCLEOTIDE SEQUENCE [LARGE SCALE GENOMIC DNA]</scope>
    <source>
        <strain evidence="3">JCM 12485 / KCTC 12276 / FR1064</strain>
    </source>
</reference>
<proteinExistence type="predicted"/>
<name>G4QHJ9_GLANF</name>
<dbReference type="OrthoDB" id="6219137at2"/>
<dbReference type="InterPro" id="IPR022562">
    <property type="entry name" value="DUF3466"/>
</dbReference>
<sequence>MKFNRLASAVILYTASLPILAASYTVTELATDTLGPIQYGVSIDNTGLILTAVENIYNAPVDLNTIDFENATIIANLTDIESAKNGVFNLADYTYLINIARSGSSTFSYFTQQLGRLQGYKTDGSVNSADFINAFDTESAELNGFSHSMNTTPRDSAGGTHIVGNSVGPFRTIDYVTDSGTESKYILSDFDRRAFVQVGQNVVPLLPIDTTLGGISQVNSINGNYLAAGSGSVAPSATTTTAIENCGVDETRGDQPIEACYRNILIFGQGTSTASRRTGVWSQRATLWSLDVEGNVVDTTTFDTLVTDEEELAAQGSSQALDVNNNGVAVGVSSVKVDVREQTVLTTAASLFLQSGEVVRILEDDDLLPNSAIAINNSGYVVGLRSQSINRVSRNKMFIYNMNDDTVKFPDDFFTSSSTIPRALNNNNLVVGSADIEATNTSIRKTAAFLYDIEADTFTNLNTLISCSSPFDLIEATDINDNNEIVVSALTKRPSKNARGELLLDESGESILVDTVVTLKLNPTGQAPAACTDEELGVIERQGGSTGVILFTVLAFTTYFRRWLMK</sequence>
<dbReference type="Pfam" id="PF11949">
    <property type="entry name" value="DUF3466"/>
    <property type="match status" value="1"/>
</dbReference>
<evidence type="ECO:0000256" key="1">
    <source>
        <dbReference type="SAM" id="SignalP"/>
    </source>
</evidence>
<organism evidence="2 3">
    <name type="scientific">Glaciecola nitratireducens (strain JCM 12485 / KCTC 12276 / FR1064)</name>
    <dbReference type="NCBI Taxonomy" id="1085623"/>
    <lineage>
        <taxon>Bacteria</taxon>
        <taxon>Pseudomonadati</taxon>
        <taxon>Pseudomonadota</taxon>
        <taxon>Gammaproteobacteria</taxon>
        <taxon>Alteromonadales</taxon>
        <taxon>Alteromonadaceae</taxon>
        <taxon>Brumicola</taxon>
    </lineage>
</organism>
<keyword evidence="1" id="KW-0732">Signal</keyword>
<accession>G4QHJ9</accession>
<dbReference type="RefSeq" id="WP_014108859.1">
    <property type="nucleotide sequence ID" value="NC_016041.1"/>
</dbReference>
<dbReference type="eggNOG" id="COG5563">
    <property type="taxonomic scope" value="Bacteria"/>
</dbReference>
<feature type="signal peptide" evidence="1">
    <location>
        <begin position="1"/>
        <end position="21"/>
    </location>
</feature>
<dbReference type="AlphaFoldDB" id="G4QHJ9"/>
<dbReference type="HOGENOM" id="CLU_033618_0_0_6"/>
<dbReference type="KEGG" id="gni:GNIT_1876"/>
<keyword evidence="3" id="KW-1185">Reference proteome</keyword>
<dbReference type="Proteomes" id="UP000009282">
    <property type="component" value="Chromosome"/>
</dbReference>
<gene>
    <name evidence="2" type="ordered locus">GNIT_1876</name>
</gene>
<evidence type="ECO:0000313" key="2">
    <source>
        <dbReference type="EMBL" id="AEP29985.1"/>
    </source>
</evidence>
<protein>
    <recommendedName>
        <fullName evidence="4">DUF3466 family protein</fullName>
    </recommendedName>
</protein>
<dbReference type="STRING" id="1085623.GNIT_1876"/>
<evidence type="ECO:0008006" key="4">
    <source>
        <dbReference type="Google" id="ProtNLM"/>
    </source>
</evidence>
<evidence type="ECO:0000313" key="3">
    <source>
        <dbReference type="Proteomes" id="UP000009282"/>
    </source>
</evidence>
<dbReference type="EMBL" id="CP003060">
    <property type="protein sequence ID" value="AEP29985.1"/>
    <property type="molecule type" value="Genomic_DNA"/>
</dbReference>
<feature type="chain" id="PRO_5003467837" description="DUF3466 family protein" evidence="1">
    <location>
        <begin position="22"/>
        <end position="566"/>
    </location>
</feature>